<feature type="compositionally biased region" description="Low complexity" evidence="1">
    <location>
        <begin position="303"/>
        <end position="318"/>
    </location>
</feature>
<feature type="region of interest" description="Disordered" evidence="1">
    <location>
        <begin position="274"/>
        <end position="318"/>
    </location>
</feature>
<feature type="compositionally biased region" description="Basic and acidic residues" evidence="1">
    <location>
        <begin position="424"/>
        <end position="437"/>
    </location>
</feature>
<evidence type="ECO:0000313" key="3">
    <source>
        <dbReference type="Proteomes" id="UP001066276"/>
    </source>
</evidence>
<gene>
    <name evidence="2" type="ORF">NDU88_000786</name>
</gene>
<dbReference type="AlphaFoldDB" id="A0AAV7TGF9"/>
<dbReference type="InterPro" id="IPR052055">
    <property type="entry name" value="Hepadnavirus_pol/RT"/>
</dbReference>
<dbReference type="EMBL" id="JANPWB010000006">
    <property type="protein sequence ID" value="KAJ1175498.1"/>
    <property type="molecule type" value="Genomic_DNA"/>
</dbReference>
<reference evidence="2" key="1">
    <citation type="journal article" date="2022" name="bioRxiv">
        <title>Sequencing and chromosome-scale assembly of the giantPleurodeles waltlgenome.</title>
        <authorList>
            <person name="Brown T."/>
            <person name="Elewa A."/>
            <person name="Iarovenko S."/>
            <person name="Subramanian E."/>
            <person name="Araus A.J."/>
            <person name="Petzold A."/>
            <person name="Susuki M."/>
            <person name="Suzuki K.-i.T."/>
            <person name="Hayashi T."/>
            <person name="Toyoda A."/>
            <person name="Oliveira C."/>
            <person name="Osipova E."/>
            <person name="Leigh N.D."/>
            <person name="Simon A."/>
            <person name="Yun M.H."/>
        </authorList>
    </citation>
    <scope>NUCLEOTIDE SEQUENCE</scope>
    <source>
        <strain evidence="2">20211129_DDA</strain>
        <tissue evidence="2">Liver</tissue>
    </source>
</reference>
<feature type="compositionally biased region" description="Basic and acidic residues" evidence="1">
    <location>
        <begin position="289"/>
        <end position="300"/>
    </location>
</feature>
<dbReference type="PANTHER" id="PTHR33050:SF8">
    <property type="entry name" value="REVERSE TRANSCRIPTASE DOMAIN-CONTAINING PROTEIN"/>
    <property type="match status" value="1"/>
</dbReference>
<keyword evidence="3" id="KW-1185">Reference proteome</keyword>
<feature type="region of interest" description="Disordered" evidence="1">
    <location>
        <begin position="64"/>
        <end position="141"/>
    </location>
</feature>
<feature type="region of interest" description="Disordered" evidence="1">
    <location>
        <begin position="416"/>
        <end position="437"/>
    </location>
</feature>
<proteinExistence type="predicted"/>
<name>A0AAV7TGF9_PLEWA</name>
<accession>A0AAV7TGF9</accession>
<evidence type="ECO:0000256" key="1">
    <source>
        <dbReference type="SAM" id="MobiDB-lite"/>
    </source>
</evidence>
<dbReference type="Proteomes" id="UP001066276">
    <property type="component" value="Chromosome 3_2"/>
</dbReference>
<dbReference type="PANTHER" id="PTHR33050">
    <property type="entry name" value="REVERSE TRANSCRIPTASE DOMAIN-CONTAINING PROTEIN"/>
    <property type="match status" value="1"/>
</dbReference>
<feature type="compositionally biased region" description="Gly residues" evidence="1">
    <location>
        <begin position="93"/>
        <end position="109"/>
    </location>
</feature>
<feature type="compositionally biased region" description="Acidic residues" evidence="1">
    <location>
        <begin position="274"/>
        <end position="287"/>
    </location>
</feature>
<evidence type="ECO:0008006" key="4">
    <source>
        <dbReference type="Google" id="ProtNLM"/>
    </source>
</evidence>
<feature type="region of interest" description="Disordered" evidence="1">
    <location>
        <begin position="338"/>
        <end position="361"/>
    </location>
</feature>
<dbReference type="CDD" id="cd09275">
    <property type="entry name" value="RNase_HI_RT_DIRS1"/>
    <property type="match status" value="1"/>
</dbReference>
<organism evidence="2 3">
    <name type="scientific">Pleurodeles waltl</name>
    <name type="common">Iberian ribbed newt</name>
    <dbReference type="NCBI Taxonomy" id="8319"/>
    <lineage>
        <taxon>Eukaryota</taxon>
        <taxon>Metazoa</taxon>
        <taxon>Chordata</taxon>
        <taxon>Craniata</taxon>
        <taxon>Vertebrata</taxon>
        <taxon>Euteleostomi</taxon>
        <taxon>Amphibia</taxon>
        <taxon>Batrachia</taxon>
        <taxon>Caudata</taxon>
        <taxon>Salamandroidea</taxon>
        <taxon>Salamandridae</taxon>
        <taxon>Pleurodelinae</taxon>
        <taxon>Pleurodeles</taxon>
    </lineage>
</organism>
<sequence>MTDPKVLEAVALLRQAGRLDLLREGALEPGRLAKRASAGVAAAVAACSPPRLVEKVRGVGSVAGERGGTKAGRGRAARPAVRPAAAGEASEAGLGGAQPGGSQALGGKGKPQVVRRPQGNRMSLTGALGNSAAGGRVIRGRDSARHAREAVLRNKGPKLVEVSGFRAGRGRGGAKVSQLRRGKKEFSQSGCQVSLVVGGAARQGESDSEVERDPKVPISQKWPTILQWSSEEEGEGAVGCGWQDLGGFGGASVCGVPMRTYGFRSHMGACGAEEEGPLDYEEDDPGEQEAARRHWEEEKATPGAASRMASSGRRGRRVGAAEASARLYGGVGVAPPDAAAWEEQRPGPSRSSLDIRGEYSGASRCGGERVVVRQRDEGVSDESLEEGEVRSGSEQEWWVKQGWGNANPVRQSLQVKRTGRPSRGCREEHNVGEARKVQERPPLLSPVVRAGMVFCRRLALALAGHALPHHHVRLKVGVREDLRMWVTFLDSFNGIPLQVWREREWDAQLFSDAAVSWGFGLYWEGRWCAEEWPSEWKNGGRSIAFLEFFPLIVAVCLWGGELSHSRVHFRVDNLAVVQMVNHQSAREAGLLQLLRVFVLHCLRNDIQFSAKHFPGVHNDIADALSRSQWERFHGFTTGVALRRIRMPKALWRVGEPGCFGWS</sequence>
<feature type="compositionally biased region" description="Low complexity" evidence="1">
    <location>
        <begin position="77"/>
        <end position="92"/>
    </location>
</feature>
<protein>
    <recommendedName>
        <fullName evidence="4">RNase H type-1 domain-containing protein</fullName>
    </recommendedName>
</protein>
<comment type="caution">
    <text evidence="2">The sequence shown here is derived from an EMBL/GenBank/DDBJ whole genome shotgun (WGS) entry which is preliminary data.</text>
</comment>
<evidence type="ECO:0000313" key="2">
    <source>
        <dbReference type="EMBL" id="KAJ1175498.1"/>
    </source>
</evidence>